<dbReference type="Gene3D" id="2.60.120.200">
    <property type="match status" value="1"/>
</dbReference>
<evidence type="ECO:0000256" key="2">
    <source>
        <dbReference type="ARBA" id="ARBA00022801"/>
    </source>
</evidence>
<dbReference type="OrthoDB" id="9801455at2"/>
<comment type="similarity">
    <text evidence="1">Belongs to the glycosyl hydrolase 43 family.</text>
</comment>
<evidence type="ECO:0000256" key="3">
    <source>
        <dbReference type="ARBA" id="ARBA00023295"/>
    </source>
</evidence>
<dbReference type="Pfam" id="PF04616">
    <property type="entry name" value="Glyco_hydro_43"/>
    <property type="match status" value="1"/>
</dbReference>
<feature type="domain" description="BIG2" evidence="7">
    <location>
        <begin position="876"/>
        <end position="953"/>
    </location>
</feature>
<keyword evidence="2 8" id="KW-0378">Hydrolase</keyword>
<keyword evidence="8" id="KW-0624">Polysaccharide degradation</keyword>
<name>A0A2M9HB09_9BIFI</name>
<protein>
    <submittedName>
        <fullName evidence="8">1,4-beta-xylanase</fullName>
    </submittedName>
</protein>
<keyword evidence="9" id="KW-1185">Reference proteome</keyword>
<evidence type="ECO:0000259" key="7">
    <source>
        <dbReference type="SMART" id="SM00635"/>
    </source>
</evidence>
<dbReference type="AlphaFoldDB" id="A0A2M9HB09"/>
<evidence type="ECO:0000256" key="1">
    <source>
        <dbReference type="ARBA" id="ARBA00009865"/>
    </source>
</evidence>
<dbReference type="InterPro" id="IPR006710">
    <property type="entry name" value="Glyco_hydro_43"/>
</dbReference>
<feature type="region of interest" description="Disordered" evidence="4">
    <location>
        <begin position="943"/>
        <end position="1012"/>
    </location>
</feature>
<reference evidence="8 9" key="1">
    <citation type="submission" date="2017-10" db="EMBL/GenBank/DDBJ databases">
        <title>Draft genome sequences of strains TRE 1, TRE 9, TRE H and TRI 7, isolated from tamarins, belonging to four potential novel Bifidobacterium species.</title>
        <authorList>
            <person name="Mattarelli P."/>
            <person name="Modesto M."/>
            <person name="Puglisi E."/>
            <person name="Morelli L."/>
            <person name="Spezio C."/>
            <person name="Bonetti A."/>
            <person name="Sandri C."/>
        </authorList>
    </citation>
    <scope>NUCLEOTIDE SEQUENCE [LARGE SCALE GENOMIC DNA]</scope>
    <source>
        <strain evidence="9">TRE1</strain>
    </source>
</reference>
<dbReference type="GO" id="GO:0004553">
    <property type="term" value="F:hydrolase activity, hydrolyzing O-glycosyl compounds"/>
    <property type="evidence" value="ECO:0007669"/>
    <property type="project" value="InterPro"/>
</dbReference>
<keyword evidence="5" id="KW-0472">Membrane</keyword>
<dbReference type="InterPro" id="IPR003343">
    <property type="entry name" value="Big_2"/>
</dbReference>
<dbReference type="InterPro" id="IPR023296">
    <property type="entry name" value="Glyco_hydro_beta-prop_sf"/>
</dbReference>
<sequence>MKEFHTIRRLSGLLAGAIAVGMSVTAFVMPATAAETSTVNRGYTTSDNGDGTYSIPVLNSDVPDVSVMRLPKNDPKNTEGRDIYYMVSTTMELSPGAPVMKSYDLINWQIVTYVYDRISMSDASSLRNGASSYGEGEWAPSIRYHNGKFYVLFNTNNLGGAFIYYTDDIEHGTWTKVALGRGFHDPSLYFDENDDPWIISGANEYKLDKNDMKTVVESHENIISAQQFEDALGEVPTGFEGSQIFKIGKYFYNPTIYWGKDGRTVMLLRTTDLLDGSKYEARKYTLGGFAQGSLVEVSDKEGGGTHWEGFFFRDTYPNGRIPGLIPATWDKDGWPTFGKDNKVSAGDTYDKPISLPSDLENLVRLKSIVNSDDFDNDAPHQTYQDQDWWSLDEAPASGETEVISNGEVKDESGWEGREGAKISLDSTNHSAPNSLQVTGRTATGAGPVQSVSGKIVAGGTYTVSAYVLYKDGPNTKTFNFTIRDKNKAYVMASATAKRGEWSQISGSYTVPKDFDADSAEVFFETPWTATPDKTNDLMNFFVDDVSMRTDGTKEYAVADEYKPNGSNLDMVWEWAHNPDNRYWSLTDRNGWLRLTNGHKVSKNAKYMKGTKGDLTYFETARNMLSQRTFGGDMSAETKMDVSHMKDGDTAGIATYTRSFSYAAVRQENGKRVLGVVKRIYDNGRKDSSGNIIDDTIDRDKTEAFVDGATVDLGSNTNVWLKSDNVLDNSSGRLTVQYLYSLDGKIWQKLGGEQGPFGYDWSLSHFKGYRIGLFNYAKDTTGGYVDFDYYDLSDVLSADGKNVSTAALEDTIAKAKKLKPTEYPADEWSVMQMLLTKAETALANKPSTQNEVDGPQRALEVQLAQLAVDRTTSSVVPVSGVAVSLECDTVKVGESVLAKASVSPENASDKSVSWSSSDEKVAKVDASGRVTAVGAGTVTITATAKDGSGVSGSARLTVSAGSSENPGGHPSDNPSEKPSSVPSDKPSTSTSSSSHRKTGTADGKSSSEQQHSTLSRTGVAVGVLVLAAALLAGTAGVMRLLVRRRQ</sequence>
<keyword evidence="5" id="KW-1133">Transmembrane helix</keyword>
<accession>A0A2M9HB09</accession>
<organism evidence="8 9">
    <name type="scientific">Bifidobacterium primatium</name>
    <dbReference type="NCBI Taxonomy" id="2045438"/>
    <lineage>
        <taxon>Bacteria</taxon>
        <taxon>Bacillati</taxon>
        <taxon>Actinomycetota</taxon>
        <taxon>Actinomycetes</taxon>
        <taxon>Bifidobacteriales</taxon>
        <taxon>Bifidobacteriaceae</taxon>
        <taxon>Bifidobacterium</taxon>
    </lineage>
</organism>
<dbReference type="InterPro" id="IPR008979">
    <property type="entry name" value="Galactose-bd-like_sf"/>
</dbReference>
<dbReference type="InterPro" id="IPR051795">
    <property type="entry name" value="Glycosyl_Hydrlase_43"/>
</dbReference>
<dbReference type="EMBL" id="PEBI01000001">
    <property type="protein sequence ID" value="PJM74002.1"/>
    <property type="molecule type" value="Genomic_DNA"/>
</dbReference>
<feature type="compositionally biased region" description="Low complexity" evidence="4">
    <location>
        <begin position="975"/>
        <end position="992"/>
    </location>
</feature>
<proteinExistence type="inferred from homology"/>
<dbReference type="Gene3D" id="2.60.40.1080">
    <property type="match status" value="1"/>
</dbReference>
<dbReference type="SUPFAM" id="SSF49899">
    <property type="entry name" value="Concanavalin A-like lectins/glucanases"/>
    <property type="match status" value="1"/>
</dbReference>
<dbReference type="SUPFAM" id="SSF75005">
    <property type="entry name" value="Arabinanase/levansucrase/invertase"/>
    <property type="match status" value="1"/>
</dbReference>
<feature type="transmembrane region" description="Helical" evidence="5">
    <location>
        <begin position="1018"/>
        <end position="1041"/>
    </location>
</feature>
<dbReference type="InterPro" id="IPR013320">
    <property type="entry name" value="ConA-like_dom_sf"/>
</dbReference>
<evidence type="ECO:0000313" key="8">
    <source>
        <dbReference type="EMBL" id="PJM74002.1"/>
    </source>
</evidence>
<dbReference type="InterPro" id="IPR003305">
    <property type="entry name" value="CenC_carb-bd"/>
</dbReference>
<dbReference type="SUPFAM" id="SSF49785">
    <property type="entry name" value="Galactose-binding domain-like"/>
    <property type="match status" value="1"/>
</dbReference>
<dbReference type="PANTHER" id="PTHR42812:SF12">
    <property type="entry name" value="BETA-XYLOSIDASE-RELATED"/>
    <property type="match status" value="1"/>
</dbReference>
<feature type="compositionally biased region" description="Polar residues" evidence="4">
    <location>
        <begin position="1002"/>
        <end position="1012"/>
    </location>
</feature>
<feature type="chain" id="PRO_5014754175" evidence="6">
    <location>
        <begin position="34"/>
        <end position="1045"/>
    </location>
</feature>
<feature type="signal peptide" evidence="6">
    <location>
        <begin position="1"/>
        <end position="33"/>
    </location>
</feature>
<keyword evidence="6" id="KW-0732">Signal</keyword>
<dbReference type="Proteomes" id="UP000229095">
    <property type="component" value="Unassembled WGS sequence"/>
</dbReference>
<dbReference type="InterPro" id="IPR008964">
    <property type="entry name" value="Invasin/intimin_cell_adhesion"/>
</dbReference>
<evidence type="ECO:0000256" key="4">
    <source>
        <dbReference type="SAM" id="MobiDB-lite"/>
    </source>
</evidence>
<feature type="compositionally biased region" description="Polar residues" evidence="4">
    <location>
        <begin position="953"/>
        <end position="964"/>
    </location>
</feature>
<dbReference type="SUPFAM" id="SSF49373">
    <property type="entry name" value="Invasin/intimin cell-adhesion fragments"/>
    <property type="match status" value="1"/>
</dbReference>
<dbReference type="Gene3D" id="1.20.1270.70">
    <property type="entry name" value="Designed single chain three-helix bundle"/>
    <property type="match status" value="1"/>
</dbReference>
<dbReference type="CDD" id="cd09001">
    <property type="entry name" value="GH43_FsAxh1-like"/>
    <property type="match status" value="1"/>
</dbReference>
<dbReference type="Pfam" id="PF02368">
    <property type="entry name" value="Big_2"/>
    <property type="match status" value="1"/>
</dbReference>
<evidence type="ECO:0000256" key="5">
    <source>
        <dbReference type="SAM" id="Phobius"/>
    </source>
</evidence>
<keyword evidence="8" id="KW-0119">Carbohydrate metabolism</keyword>
<feature type="region of interest" description="Disordered" evidence="4">
    <location>
        <begin position="900"/>
        <end position="923"/>
    </location>
</feature>
<comment type="caution">
    <text evidence="8">The sequence shown here is derived from an EMBL/GenBank/DDBJ whole genome shotgun (WGS) entry which is preliminary data.</text>
</comment>
<dbReference type="Pfam" id="PF17851">
    <property type="entry name" value="GH43_C2"/>
    <property type="match status" value="1"/>
</dbReference>
<dbReference type="Gene3D" id="2.60.120.260">
    <property type="entry name" value="Galactose-binding domain-like"/>
    <property type="match status" value="1"/>
</dbReference>
<dbReference type="InterPro" id="IPR041542">
    <property type="entry name" value="GH43_C2"/>
</dbReference>
<dbReference type="Pfam" id="PF02018">
    <property type="entry name" value="CBM_4_9"/>
    <property type="match status" value="1"/>
</dbReference>
<dbReference type="GO" id="GO:0045493">
    <property type="term" value="P:xylan catabolic process"/>
    <property type="evidence" value="ECO:0007669"/>
    <property type="project" value="UniProtKB-KW"/>
</dbReference>
<keyword evidence="3 8" id="KW-0326">Glycosidase</keyword>
<dbReference type="PANTHER" id="PTHR42812">
    <property type="entry name" value="BETA-XYLOSIDASE"/>
    <property type="match status" value="1"/>
</dbReference>
<evidence type="ECO:0000256" key="6">
    <source>
        <dbReference type="SAM" id="SignalP"/>
    </source>
</evidence>
<evidence type="ECO:0000313" key="9">
    <source>
        <dbReference type="Proteomes" id="UP000229095"/>
    </source>
</evidence>
<dbReference type="SMART" id="SM00635">
    <property type="entry name" value="BID_2"/>
    <property type="match status" value="1"/>
</dbReference>
<dbReference type="Gene3D" id="2.115.10.20">
    <property type="entry name" value="Glycosyl hydrolase domain, family 43"/>
    <property type="match status" value="1"/>
</dbReference>
<keyword evidence="8" id="KW-0858">Xylan degradation</keyword>
<gene>
    <name evidence="8" type="ORF">CS006_02310</name>
</gene>
<keyword evidence="5" id="KW-0812">Transmembrane</keyword>